<dbReference type="AlphaFoldDB" id="A0AAW7QFI4"/>
<keyword evidence="2 4" id="KW-0378">Hydrolase</keyword>
<evidence type="ECO:0000313" key="4">
    <source>
        <dbReference type="EMBL" id="MDN5269518.1"/>
    </source>
</evidence>
<organism evidence="4 5">
    <name type="scientific">Streptococcus vestibularis</name>
    <dbReference type="NCBI Taxonomy" id="1343"/>
    <lineage>
        <taxon>Bacteria</taxon>
        <taxon>Bacillati</taxon>
        <taxon>Bacillota</taxon>
        <taxon>Bacilli</taxon>
        <taxon>Lactobacillales</taxon>
        <taxon>Streptococcaceae</taxon>
        <taxon>Streptococcus</taxon>
    </lineage>
</organism>
<dbReference type="InterPro" id="IPR029045">
    <property type="entry name" value="ClpP/crotonase-like_dom_sf"/>
</dbReference>
<dbReference type="Gene3D" id="3.90.226.10">
    <property type="entry name" value="2-enoyl-CoA Hydratase, Chain A, domain 1"/>
    <property type="match status" value="1"/>
</dbReference>
<accession>A0AAW7QFI4</accession>
<dbReference type="CDD" id="cd07016">
    <property type="entry name" value="S14_ClpP_1"/>
    <property type="match status" value="1"/>
</dbReference>
<dbReference type="EC" id="3.4.21.92" evidence="4"/>
<dbReference type="Proteomes" id="UP001172310">
    <property type="component" value="Unassembled WGS sequence"/>
</dbReference>
<dbReference type="GO" id="GO:0009368">
    <property type="term" value="C:endopeptidase Clp complex"/>
    <property type="evidence" value="ECO:0007669"/>
    <property type="project" value="TreeGrafter"/>
</dbReference>
<evidence type="ECO:0000256" key="3">
    <source>
        <dbReference type="ARBA" id="ARBA00022825"/>
    </source>
</evidence>
<sequence>MGKIDIKGDVVDDMTAEWYSYWGIDSVSPKAVQLAIENDEDDKITLDIASSGGDVFAASEIYTLLRASGKQITANVQGLAASAASVIAMAGDTVRISPTAQIMIHKASNGNIGNADSMRKNADTLDSIDSSIVNAYVLKTGMKDTDVLKLMQDETWMNAQTAVDKGFADEIMFVNEDDPVFTNSLHTMPSKEKLNQFFNMRLKEKQAAIDKLEHKPNSQSSNSLREQKLAILLDKN</sequence>
<protein>
    <submittedName>
        <fullName evidence="4">Clp protease ClpP</fullName>
        <ecNumber evidence="4">3.4.21.92</ecNumber>
    </submittedName>
</protein>
<dbReference type="EMBL" id="JAUJGC010000022">
    <property type="protein sequence ID" value="MDN5269518.1"/>
    <property type="molecule type" value="Genomic_DNA"/>
</dbReference>
<keyword evidence="1 4" id="KW-0645">Protease</keyword>
<dbReference type="GO" id="GO:0004252">
    <property type="term" value="F:serine-type endopeptidase activity"/>
    <property type="evidence" value="ECO:0007669"/>
    <property type="project" value="UniProtKB-EC"/>
</dbReference>
<dbReference type="RefSeq" id="WP_301382223.1">
    <property type="nucleotide sequence ID" value="NZ_JASHBB010000001.1"/>
</dbReference>
<dbReference type="GO" id="GO:0006515">
    <property type="term" value="P:protein quality control for misfolded or incompletely synthesized proteins"/>
    <property type="evidence" value="ECO:0007669"/>
    <property type="project" value="TreeGrafter"/>
</dbReference>
<dbReference type="PANTHER" id="PTHR10381:SF70">
    <property type="entry name" value="ATP-DEPENDENT CLP PROTEASE PROTEOLYTIC SUBUNIT"/>
    <property type="match status" value="1"/>
</dbReference>
<evidence type="ECO:0000256" key="1">
    <source>
        <dbReference type="ARBA" id="ARBA00022670"/>
    </source>
</evidence>
<dbReference type="PANTHER" id="PTHR10381">
    <property type="entry name" value="ATP-DEPENDENT CLP PROTEASE PROTEOLYTIC SUBUNIT"/>
    <property type="match status" value="1"/>
</dbReference>
<dbReference type="Pfam" id="PF00574">
    <property type="entry name" value="CLP_protease"/>
    <property type="match status" value="1"/>
</dbReference>
<name>A0AAW7QFI4_STRVE</name>
<proteinExistence type="predicted"/>
<dbReference type="NCBIfam" id="NF045542">
    <property type="entry name" value="Clp_rel_HeadMat"/>
    <property type="match status" value="1"/>
</dbReference>
<reference evidence="4" key="1">
    <citation type="submission" date="2023-07" db="EMBL/GenBank/DDBJ databases">
        <title>SVep1, a Temperate Phage of Human Oral Commensal Streptococcus vestibularis.</title>
        <authorList>
            <person name="Wu M."/>
            <person name="Zhu Y."/>
            <person name="Li Y."/>
        </authorList>
    </citation>
    <scope>NUCLEOTIDE SEQUENCE</scope>
    <source>
        <strain evidence="4">SVE8</strain>
    </source>
</reference>
<comment type="caution">
    <text evidence="4">The sequence shown here is derived from an EMBL/GenBank/DDBJ whole genome shotgun (WGS) entry which is preliminary data.</text>
</comment>
<evidence type="ECO:0000256" key="2">
    <source>
        <dbReference type="ARBA" id="ARBA00022801"/>
    </source>
</evidence>
<dbReference type="GO" id="GO:0004176">
    <property type="term" value="F:ATP-dependent peptidase activity"/>
    <property type="evidence" value="ECO:0007669"/>
    <property type="project" value="TreeGrafter"/>
</dbReference>
<keyword evidence="3" id="KW-0720">Serine protease</keyword>
<dbReference type="GO" id="GO:0051117">
    <property type="term" value="F:ATPase binding"/>
    <property type="evidence" value="ECO:0007669"/>
    <property type="project" value="TreeGrafter"/>
</dbReference>
<gene>
    <name evidence="4" type="ORF">QY913_05120</name>
</gene>
<dbReference type="SUPFAM" id="SSF52096">
    <property type="entry name" value="ClpP/crotonase"/>
    <property type="match status" value="1"/>
</dbReference>
<dbReference type="InterPro" id="IPR023562">
    <property type="entry name" value="ClpP/TepA"/>
</dbReference>
<evidence type="ECO:0000313" key="5">
    <source>
        <dbReference type="Proteomes" id="UP001172310"/>
    </source>
</evidence>